<protein>
    <submittedName>
        <fullName evidence="1">Uncharacterized protein</fullName>
    </submittedName>
</protein>
<gene>
    <name evidence="1" type="ORF">GCM10022267_59350</name>
</gene>
<organism evidence="1 2">
    <name type="scientific">Lentzea roselyniae</name>
    <dbReference type="NCBI Taxonomy" id="531940"/>
    <lineage>
        <taxon>Bacteria</taxon>
        <taxon>Bacillati</taxon>
        <taxon>Actinomycetota</taxon>
        <taxon>Actinomycetes</taxon>
        <taxon>Pseudonocardiales</taxon>
        <taxon>Pseudonocardiaceae</taxon>
        <taxon>Lentzea</taxon>
    </lineage>
</organism>
<reference evidence="2" key="1">
    <citation type="journal article" date="2019" name="Int. J. Syst. Evol. Microbiol.">
        <title>The Global Catalogue of Microorganisms (GCM) 10K type strain sequencing project: providing services to taxonomists for standard genome sequencing and annotation.</title>
        <authorList>
            <consortium name="The Broad Institute Genomics Platform"/>
            <consortium name="The Broad Institute Genome Sequencing Center for Infectious Disease"/>
            <person name="Wu L."/>
            <person name="Ma J."/>
        </authorList>
    </citation>
    <scope>NUCLEOTIDE SEQUENCE [LARGE SCALE GENOMIC DNA]</scope>
    <source>
        <strain evidence="2">JCM 17494</strain>
    </source>
</reference>
<name>A0ABP7BQI1_9PSEU</name>
<dbReference type="EMBL" id="BAABBE010000019">
    <property type="protein sequence ID" value="GAA3665244.1"/>
    <property type="molecule type" value="Genomic_DNA"/>
</dbReference>
<keyword evidence="2" id="KW-1185">Reference proteome</keyword>
<proteinExistence type="predicted"/>
<evidence type="ECO:0000313" key="1">
    <source>
        <dbReference type="EMBL" id="GAA3665244.1"/>
    </source>
</evidence>
<dbReference type="Proteomes" id="UP001500711">
    <property type="component" value="Unassembled WGS sequence"/>
</dbReference>
<accession>A0ABP7BQI1</accession>
<evidence type="ECO:0000313" key="2">
    <source>
        <dbReference type="Proteomes" id="UP001500711"/>
    </source>
</evidence>
<sequence length="86" mass="9361">MFRPPRCHDDLIPRCGSRHDMTWARPAIAEPETGTFAEAKALEKEHSTIQNSKAARTVACHATDALDCADLLEMLGLSAAEGKVRA</sequence>
<comment type="caution">
    <text evidence="1">The sequence shown here is derived from an EMBL/GenBank/DDBJ whole genome shotgun (WGS) entry which is preliminary data.</text>
</comment>